<dbReference type="Proteomes" id="UP000738349">
    <property type="component" value="Unassembled WGS sequence"/>
</dbReference>
<proteinExistence type="predicted"/>
<keyword evidence="2" id="KW-1185">Reference proteome</keyword>
<organism evidence="1 2">
    <name type="scientific">Dactylonectria macrodidyma</name>
    <dbReference type="NCBI Taxonomy" id="307937"/>
    <lineage>
        <taxon>Eukaryota</taxon>
        <taxon>Fungi</taxon>
        <taxon>Dikarya</taxon>
        <taxon>Ascomycota</taxon>
        <taxon>Pezizomycotina</taxon>
        <taxon>Sordariomycetes</taxon>
        <taxon>Hypocreomycetidae</taxon>
        <taxon>Hypocreales</taxon>
        <taxon>Nectriaceae</taxon>
        <taxon>Dactylonectria</taxon>
    </lineage>
</organism>
<gene>
    <name evidence="1" type="ORF">EDB81DRAFT_884982</name>
</gene>
<dbReference type="EMBL" id="JAGMUV010000010">
    <property type="protein sequence ID" value="KAH7141926.1"/>
    <property type="molecule type" value="Genomic_DNA"/>
</dbReference>
<name>A0A9P9J4P3_9HYPO</name>
<accession>A0A9P9J4P3</accession>
<sequence length="166" mass="17443">MGFFGGALSSNQSVLLISPSSDFVETINFLPRHSSDLLAGDSGSWVVNEKTAEVYGHIIAVDALGEVHVMPIQSILRNIQRHFGALEVGISTEPTRLPSMSHSIATAGRFITTNGMYGLISGPRSGFLTADGPCLMAPPLAISPEAAFISASSASQIVANTYNSYA</sequence>
<dbReference type="AlphaFoldDB" id="A0A9P9J4P3"/>
<evidence type="ECO:0000313" key="1">
    <source>
        <dbReference type="EMBL" id="KAH7141926.1"/>
    </source>
</evidence>
<comment type="caution">
    <text evidence="1">The sequence shown here is derived from an EMBL/GenBank/DDBJ whole genome shotgun (WGS) entry which is preliminary data.</text>
</comment>
<protein>
    <submittedName>
        <fullName evidence="1">Uncharacterized protein</fullName>
    </submittedName>
</protein>
<dbReference type="OrthoDB" id="5865767at2759"/>
<evidence type="ECO:0000313" key="2">
    <source>
        <dbReference type="Proteomes" id="UP000738349"/>
    </source>
</evidence>
<reference evidence="1" key="1">
    <citation type="journal article" date="2021" name="Nat. Commun.">
        <title>Genetic determinants of endophytism in the Arabidopsis root mycobiome.</title>
        <authorList>
            <person name="Mesny F."/>
            <person name="Miyauchi S."/>
            <person name="Thiergart T."/>
            <person name="Pickel B."/>
            <person name="Atanasova L."/>
            <person name="Karlsson M."/>
            <person name="Huettel B."/>
            <person name="Barry K.W."/>
            <person name="Haridas S."/>
            <person name="Chen C."/>
            <person name="Bauer D."/>
            <person name="Andreopoulos W."/>
            <person name="Pangilinan J."/>
            <person name="LaButti K."/>
            <person name="Riley R."/>
            <person name="Lipzen A."/>
            <person name="Clum A."/>
            <person name="Drula E."/>
            <person name="Henrissat B."/>
            <person name="Kohler A."/>
            <person name="Grigoriev I.V."/>
            <person name="Martin F.M."/>
            <person name="Hacquard S."/>
        </authorList>
    </citation>
    <scope>NUCLEOTIDE SEQUENCE</scope>
    <source>
        <strain evidence="1">MPI-CAGE-AT-0147</strain>
    </source>
</reference>